<proteinExistence type="predicted"/>
<dbReference type="AlphaFoldDB" id="A0A1E8PPF7"/>
<name>A0A1E8PPF7_9BURK</name>
<reference evidence="1 2" key="1">
    <citation type="submission" date="2016-10" db="EMBL/GenBank/DDBJ databases">
        <title>Updated version of Genome Assembly of Janthinobacterium lividum ERGS5:01.</title>
        <authorList>
            <person name="Kumar R."/>
            <person name="Acharya V."/>
            <person name="Singh D."/>
        </authorList>
    </citation>
    <scope>NUCLEOTIDE SEQUENCE [LARGE SCALE GENOMIC DNA]</scope>
    <source>
        <strain evidence="1 2">ERGS5:01</strain>
    </source>
</reference>
<sequence>MLDLPLSLSRADDAAVTDAARWRQVAALYPAPPDGIVNLEHGYFGAMAAPVHAASAPGRADPCRC</sequence>
<gene>
    <name evidence="1" type="ORF">BA896_023080</name>
</gene>
<dbReference type="Proteomes" id="UP000092634">
    <property type="component" value="Unassembled WGS sequence"/>
</dbReference>
<accession>A0A1E8PPF7</accession>
<evidence type="ECO:0000313" key="1">
    <source>
        <dbReference type="EMBL" id="OFJ47624.1"/>
    </source>
</evidence>
<dbReference type="EMBL" id="MAQB02000002">
    <property type="protein sequence ID" value="OFJ47624.1"/>
    <property type="molecule type" value="Genomic_DNA"/>
</dbReference>
<evidence type="ECO:0000313" key="2">
    <source>
        <dbReference type="Proteomes" id="UP000092634"/>
    </source>
</evidence>
<comment type="caution">
    <text evidence="1">The sequence shown here is derived from an EMBL/GenBank/DDBJ whole genome shotgun (WGS) entry which is preliminary data.</text>
</comment>
<protein>
    <submittedName>
        <fullName evidence="1">Uncharacterized protein</fullName>
    </submittedName>
</protein>
<organism evidence="1 2">
    <name type="scientific">Janthinobacterium lividum</name>
    <dbReference type="NCBI Taxonomy" id="29581"/>
    <lineage>
        <taxon>Bacteria</taxon>
        <taxon>Pseudomonadati</taxon>
        <taxon>Pseudomonadota</taxon>
        <taxon>Betaproteobacteria</taxon>
        <taxon>Burkholderiales</taxon>
        <taxon>Oxalobacteraceae</taxon>
        <taxon>Janthinobacterium</taxon>
    </lineage>
</organism>